<dbReference type="PANTHER" id="PTHR42760">
    <property type="entry name" value="SHORT-CHAIN DEHYDROGENASES/REDUCTASES FAMILY MEMBER"/>
    <property type="match status" value="1"/>
</dbReference>
<reference evidence="3 4" key="1">
    <citation type="submission" date="2020-02" db="EMBL/GenBank/DDBJ databases">
        <title>Broccoli isolated Pseudomonas sp.</title>
        <authorList>
            <person name="Fujikawa T."/>
            <person name="Sawada H."/>
        </authorList>
    </citation>
    <scope>NUCLEOTIDE SEQUENCE [LARGE SCALE GENOMIC DNA]</scope>
    <source>
        <strain evidence="3 4">MAFF212427</strain>
    </source>
</reference>
<accession>A0A6B3NWT1</accession>
<keyword evidence="2" id="KW-0560">Oxidoreductase</keyword>
<keyword evidence="4" id="KW-1185">Reference proteome</keyword>
<dbReference type="Proteomes" id="UP000482634">
    <property type="component" value="Unassembled WGS sequence"/>
</dbReference>
<comment type="caution">
    <text evidence="3">The sequence shown here is derived from an EMBL/GenBank/DDBJ whole genome shotgun (WGS) entry which is preliminary data.</text>
</comment>
<gene>
    <name evidence="3" type="ORF">G3436_23960</name>
</gene>
<evidence type="ECO:0000313" key="4">
    <source>
        <dbReference type="Proteomes" id="UP000482634"/>
    </source>
</evidence>
<dbReference type="GO" id="GO:0006633">
    <property type="term" value="P:fatty acid biosynthetic process"/>
    <property type="evidence" value="ECO:0007669"/>
    <property type="project" value="TreeGrafter"/>
</dbReference>
<comment type="similarity">
    <text evidence="1">Belongs to the short-chain dehydrogenases/reductases (SDR) family.</text>
</comment>
<dbReference type="Pfam" id="PF13561">
    <property type="entry name" value="adh_short_C2"/>
    <property type="match status" value="1"/>
</dbReference>
<dbReference type="FunFam" id="3.40.50.720:FF:000084">
    <property type="entry name" value="Short-chain dehydrogenase reductase"/>
    <property type="match status" value="1"/>
</dbReference>
<dbReference type="InterPro" id="IPR002347">
    <property type="entry name" value="SDR_fam"/>
</dbReference>
<dbReference type="EMBL" id="JAAHBU010000439">
    <property type="protein sequence ID" value="NER66353.1"/>
    <property type="molecule type" value="Genomic_DNA"/>
</dbReference>
<dbReference type="RefSeq" id="WP_163950276.1">
    <property type="nucleotide sequence ID" value="NZ_JAAHBU010000439.1"/>
</dbReference>
<evidence type="ECO:0000256" key="1">
    <source>
        <dbReference type="ARBA" id="ARBA00006484"/>
    </source>
</evidence>
<dbReference type="GO" id="GO:0016616">
    <property type="term" value="F:oxidoreductase activity, acting on the CH-OH group of donors, NAD or NADP as acceptor"/>
    <property type="evidence" value="ECO:0007669"/>
    <property type="project" value="TreeGrafter"/>
</dbReference>
<name>A0A6B3NWT1_9PSED</name>
<dbReference type="AlphaFoldDB" id="A0A6B3NWT1"/>
<dbReference type="CDD" id="cd05233">
    <property type="entry name" value="SDR_c"/>
    <property type="match status" value="1"/>
</dbReference>
<dbReference type="SUPFAM" id="SSF51735">
    <property type="entry name" value="NAD(P)-binding Rossmann-fold domains"/>
    <property type="match status" value="1"/>
</dbReference>
<evidence type="ECO:0000313" key="3">
    <source>
        <dbReference type="EMBL" id="NER66353.1"/>
    </source>
</evidence>
<dbReference type="PRINTS" id="PR00080">
    <property type="entry name" value="SDRFAMILY"/>
</dbReference>
<protein>
    <submittedName>
        <fullName evidence="3">SDR family oxidoreductase</fullName>
    </submittedName>
</protein>
<dbReference type="PANTHER" id="PTHR42760:SF83">
    <property type="entry name" value="(3R)-3-HYDROXYACYL-COA DEHYDROGENASE"/>
    <property type="match status" value="1"/>
</dbReference>
<dbReference type="Gene3D" id="3.40.50.720">
    <property type="entry name" value="NAD(P)-binding Rossmann-like Domain"/>
    <property type="match status" value="1"/>
</dbReference>
<organism evidence="3 4">
    <name type="scientific">Pseudomonas brassicae</name>
    <dbReference type="NCBI Taxonomy" id="2708063"/>
    <lineage>
        <taxon>Bacteria</taxon>
        <taxon>Pseudomonadati</taxon>
        <taxon>Pseudomonadota</taxon>
        <taxon>Gammaproteobacteria</taxon>
        <taxon>Pseudomonadales</taxon>
        <taxon>Pseudomonadaceae</taxon>
        <taxon>Pseudomonas</taxon>
    </lineage>
</organism>
<proteinExistence type="inferred from homology"/>
<sequence>MRLKGKNVLVTGGANGIGRALVEGFLGEGASVVFSYLNDRDSAECVVAQAPEQVLALQCNLGDRQQARELVRSAIHTLGSIDVMVNNVGAFSRHAFVDLTDAALDEVMQVNLHSPFLMTQAVARHMIEHGTRGSLIHISSLSAVRARSRMVHYQASKAGLNAFSEGVAFELGEYGIRSNVISPGLTATKANSDQHGTETWQRRSCGIPLARTGVPQDYVGAAVFLASAESAWITGANLMVDGGMSTF</sequence>
<dbReference type="InterPro" id="IPR036291">
    <property type="entry name" value="NAD(P)-bd_dom_sf"/>
</dbReference>
<dbReference type="PRINTS" id="PR00081">
    <property type="entry name" value="GDHRDH"/>
</dbReference>
<evidence type="ECO:0000256" key="2">
    <source>
        <dbReference type="ARBA" id="ARBA00023002"/>
    </source>
</evidence>
<dbReference type="GO" id="GO:0048038">
    <property type="term" value="F:quinone binding"/>
    <property type="evidence" value="ECO:0007669"/>
    <property type="project" value="TreeGrafter"/>
</dbReference>